<dbReference type="GO" id="GO:0050421">
    <property type="term" value="F:nitrite reductase (NO-forming) activity"/>
    <property type="evidence" value="ECO:0007669"/>
    <property type="project" value="UniProtKB-EC"/>
</dbReference>
<dbReference type="EMBL" id="AP035768">
    <property type="protein sequence ID" value="BFO21057.1"/>
    <property type="molecule type" value="Genomic_DNA"/>
</dbReference>
<evidence type="ECO:0000256" key="14">
    <source>
        <dbReference type="SAM" id="Phobius"/>
    </source>
</evidence>
<reference evidence="17" key="1">
    <citation type="submission" date="2024-06" db="EMBL/GenBank/DDBJ databases">
        <authorList>
            <consortium name="consrtm"/>
            <person name="Uemura M."/>
            <person name="Terahara T."/>
        </authorList>
    </citation>
    <scope>NUCLEOTIDE SEQUENCE</scope>
    <source>
        <strain evidence="17">KM77-8</strain>
    </source>
</reference>
<comment type="cofactor">
    <cofactor evidence="1 12">
        <name>Cu(+)</name>
        <dbReference type="ChEBI" id="CHEBI:49552"/>
    </cofactor>
</comment>
<dbReference type="EC" id="1.7.2.1" evidence="5"/>
<dbReference type="AlphaFoldDB" id="A0AAT9HUP5"/>
<accession>A0AAT9HUP5</accession>
<feature type="compositionally biased region" description="Basic and acidic residues" evidence="13">
    <location>
        <begin position="62"/>
        <end position="71"/>
    </location>
</feature>
<feature type="domain" description="Plastocyanin-like" evidence="15">
    <location>
        <begin position="684"/>
        <end position="793"/>
    </location>
</feature>
<keyword evidence="8" id="KW-0677">Repeat</keyword>
<evidence type="ECO:0000256" key="11">
    <source>
        <dbReference type="ARBA" id="ARBA00049340"/>
    </source>
</evidence>
<evidence type="ECO:0000256" key="4">
    <source>
        <dbReference type="ARBA" id="ARBA00011233"/>
    </source>
</evidence>
<evidence type="ECO:0000256" key="1">
    <source>
        <dbReference type="ARBA" id="ARBA00001960"/>
    </source>
</evidence>
<evidence type="ECO:0000256" key="13">
    <source>
        <dbReference type="SAM" id="MobiDB-lite"/>
    </source>
</evidence>
<dbReference type="CDD" id="cd04208">
    <property type="entry name" value="CuRO_2_CuNIR"/>
    <property type="match status" value="1"/>
</dbReference>
<feature type="binding site" description="type 1 copper site" evidence="12">
    <location>
        <position position="736"/>
    </location>
    <ligand>
        <name>Cu cation</name>
        <dbReference type="ChEBI" id="CHEBI:23378"/>
        <label>1</label>
    </ligand>
</feature>
<feature type="binding site" description="type 1 copper site" evidence="12">
    <location>
        <position position="924"/>
    </location>
    <ligand>
        <name>Cu cation</name>
        <dbReference type="ChEBI" id="CHEBI:23378"/>
        <label>1</label>
    </ligand>
</feature>
<keyword evidence="10 12" id="KW-0186">Copper</keyword>
<comment type="similarity">
    <text evidence="3">Belongs to the multicopper oxidase family.</text>
</comment>
<feature type="binding site" description="type 1 copper site" evidence="12">
    <location>
        <position position="784"/>
    </location>
    <ligand>
        <name>Cu cation</name>
        <dbReference type="ChEBI" id="CHEBI:23378"/>
        <label>1</label>
    </ligand>
</feature>
<dbReference type="PANTHER" id="PTHR11709">
    <property type="entry name" value="MULTI-COPPER OXIDASE"/>
    <property type="match status" value="1"/>
</dbReference>
<evidence type="ECO:0000259" key="15">
    <source>
        <dbReference type="Pfam" id="PF07732"/>
    </source>
</evidence>
<dbReference type="InterPro" id="IPR028096">
    <property type="entry name" value="EfeO_Cupredoxin"/>
</dbReference>
<evidence type="ECO:0000256" key="5">
    <source>
        <dbReference type="ARBA" id="ARBA00011882"/>
    </source>
</evidence>
<feature type="compositionally biased region" description="Basic and acidic residues" evidence="13">
    <location>
        <begin position="632"/>
        <end position="648"/>
    </location>
</feature>
<feature type="transmembrane region" description="Helical" evidence="14">
    <location>
        <begin position="247"/>
        <end position="266"/>
    </location>
</feature>
<evidence type="ECO:0000256" key="3">
    <source>
        <dbReference type="ARBA" id="ARBA00010609"/>
    </source>
</evidence>
<feature type="binding site" description="type 1 copper site" evidence="12">
    <location>
        <position position="771"/>
    </location>
    <ligand>
        <name>Cu cation</name>
        <dbReference type="ChEBI" id="CHEBI:23378"/>
        <label>1</label>
    </ligand>
</feature>
<dbReference type="InterPro" id="IPR045087">
    <property type="entry name" value="Cu-oxidase_fam"/>
</dbReference>
<feature type="transmembrane region" description="Helical" evidence="14">
    <location>
        <begin position="148"/>
        <end position="167"/>
    </location>
</feature>
<feature type="domain" description="EfeO-type cupredoxin-like" evidence="16">
    <location>
        <begin position="532"/>
        <end position="592"/>
    </location>
</feature>
<feature type="binding site" description="type 1 copper site" evidence="12">
    <location>
        <position position="779"/>
    </location>
    <ligand>
        <name>Cu cation</name>
        <dbReference type="ChEBI" id="CHEBI:23378"/>
        <label>1</label>
    </ligand>
</feature>
<dbReference type="SUPFAM" id="SSF49503">
    <property type="entry name" value="Cupredoxins"/>
    <property type="match status" value="3"/>
</dbReference>
<organism evidence="17">
    <name type="scientific">Streptomyces haneummycinicus</name>
    <dbReference type="NCBI Taxonomy" id="3074435"/>
    <lineage>
        <taxon>Bacteria</taxon>
        <taxon>Bacillati</taxon>
        <taxon>Actinomycetota</taxon>
        <taxon>Actinomycetes</taxon>
        <taxon>Kitasatosporales</taxon>
        <taxon>Streptomycetaceae</taxon>
        <taxon>Streptomyces</taxon>
    </lineage>
</organism>
<feature type="transmembrane region" description="Helical" evidence="14">
    <location>
        <begin position="375"/>
        <end position="397"/>
    </location>
</feature>
<dbReference type="Pfam" id="PF07732">
    <property type="entry name" value="Cu-oxidase_3"/>
    <property type="match status" value="1"/>
</dbReference>
<dbReference type="InterPro" id="IPR001287">
    <property type="entry name" value="NO2-reductase_Cu"/>
</dbReference>
<dbReference type="Gene3D" id="2.60.40.420">
    <property type="entry name" value="Cupredoxins - blue copper proteins"/>
    <property type="match status" value="3"/>
</dbReference>
<dbReference type="InterPro" id="IPR011707">
    <property type="entry name" value="Cu-oxidase-like_N"/>
</dbReference>
<gene>
    <name evidence="17" type="ORF">SHKM778_74450</name>
</gene>
<evidence type="ECO:0000259" key="16">
    <source>
        <dbReference type="Pfam" id="PF13473"/>
    </source>
</evidence>
<protein>
    <recommendedName>
        <fullName evidence="6">Copper-containing nitrite reductase</fullName>
        <ecNumber evidence="5">1.7.2.1</ecNumber>
    </recommendedName>
</protein>
<evidence type="ECO:0000256" key="9">
    <source>
        <dbReference type="ARBA" id="ARBA00023002"/>
    </source>
</evidence>
<feature type="transmembrane region" description="Helical" evidence="14">
    <location>
        <begin position="485"/>
        <end position="506"/>
    </location>
</feature>
<dbReference type="InterPro" id="IPR008972">
    <property type="entry name" value="Cupredoxin"/>
</dbReference>
<keyword evidence="14" id="KW-0812">Transmembrane</keyword>
<evidence type="ECO:0000256" key="6">
    <source>
        <dbReference type="ARBA" id="ARBA00017290"/>
    </source>
</evidence>
<keyword evidence="9" id="KW-0560">Oxidoreductase</keyword>
<keyword evidence="7 12" id="KW-0479">Metal-binding</keyword>
<evidence type="ECO:0000313" key="17">
    <source>
        <dbReference type="EMBL" id="BFO21057.1"/>
    </source>
</evidence>
<feature type="region of interest" description="Disordered" evidence="13">
    <location>
        <begin position="625"/>
        <end position="668"/>
    </location>
</feature>
<comment type="cofactor">
    <cofactor evidence="2 12">
        <name>Cu(2+)</name>
        <dbReference type="ChEBI" id="CHEBI:29036"/>
    </cofactor>
</comment>
<evidence type="ECO:0000256" key="12">
    <source>
        <dbReference type="PIRSR" id="PIRSR601287-1"/>
    </source>
</evidence>
<feature type="binding site" description="type 1 copper site" evidence="12">
    <location>
        <position position="770"/>
    </location>
    <ligand>
        <name>Cu cation</name>
        <dbReference type="ChEBI" id="CHEBI:23378"/>
        <label>1</label>
    </ligand>
</feature>
<evidence type="ECO:0000256" key="7">
    <source>
        <dbReference type="ARBA" id="ARBA00022723"/>
    </source>
</evidence>
<feature type="region of interest" description="Disordered" evidence="13">
    <location>
        <begin position="40"/>
        <end position="74"/>
    </location>
</feature>
<dbReference type="PANTHER" id="PTHR11709:SF394">
    <property type="entry name" value="FI03373P-RELATED"/>
    <property type="match status" value="1"/>
</dbReference>
<evidence type="ECO:0000256" key="10">
    <source>
        <dbReference type="ARBA" id="ARBA00023008"/>
    </source>
</evidence>
<keyword evidence="14" id="KW-1133">Transmembrane helix</keyword>
<feature type="transmembrane region" description="Helical" evidence="14">
    <location>
        <begin position="337"/>
        <end position="363"/>
    </location>
</feature>
<dbReference type="Pfam" id="PF13473">
    <property type="entry name" value="Cupredoxin_1"/>
    <property type="match status" value="1"/>
</dbReference>
<proteinExistence type="inferred from homology"/>
<comment type="subunit">
    <text evidence="4">Homotrimer.</text>
</comment>
<feature type="transmembrane region" description="Helical" evidence="14">
    <location>
        <begin position="286"/>
        <end position="304"/>
    </location>
</feature>
<feature type="transmembrane region" description="Helical" evidence="14">
    <location>
        <begin position="107"/>
        <end position="128"/>
    </location>
</feature>
<feature type="transmembrane region" description="Helical" evidence="14">
    <location>
        <begin position="208"/>
        <end position="227"/>
    </location>
</feature>
<sequence>MIVGDLREIRGAWQLGGVLGITAVLLFVLTAATASVAATRRRTPTPFPPTRGTPGDHAAVLPHRERPRPEAPGRSPRALWHLGVNAIVVAWLALFAVVGSAHHFLPHAFWLLVHTLLLGAVTNAVVIWSGHFAASVLRLPEANRGAPAALRLVCLNAGAVTVIGGMYTDRWPVVLVGAGLVAAAVTAHAVWLVRLLRRALPGRFTMTVRYYTAAAALLPAGAALGVLMARGTLGGDLPERLLLAHEMINLLGWVGLTVAGTLITLWPTMLRTRVADGAERAGRRALPILLAGLGAAVAATLLGPRRWPPRCRHLRRRARGRRPPWVREARAKAPRSFAAWSVAAGSLWLAGSLLLLAGILLTTTSWITVGERTSLLTAPLAAGWIAQVLLGALSFLVPVVLGGGPTAVRAATAGLERAWPARLTVTNAALLLCVLPVPSVIRVICSVLLLVTLLCFLVLLLLTVVRGLRGRTAALEPAAPRPHRVLGGVALGLAVVMLAVAGGGAADVRSLPILERSAATNADGGEVTPTGRTTTVGVTVRNMRFSPASVDVPAGDRLVVELRNTGTDTHDLVLETGARTDRIAPGKRATLDAGVVGRDLEGWCSVVGHRQMGMVFGVRVTGAGDTAAPEDGGTHDHHATESEGKGDSAADAFDPMAEPAGGFTARDARLPPAEGRVHRRTLTVKEAGAEVAPGVRQTLWTFDGTAPGPVLRGRVGDTFEITLVNDGTIGHSVDFHAGSLAPDEPMRTIQPGASLTYRFRATRSGVWMYHCSTMPMSLHIANGMFGAVVIDPPGLPDVDREYLLTQSEFYLGEQNGTADPAKVNAQEPDMVAFNGYANQYDHDPLTARTGERVRIWVLTAGPNVPSAFHVVGGQFDTVFREGAYELRPGGTEHGGAQILDLAPASGGFVELTLPEAGDYPFVTHIMSDAERGAHGILRVR</sequence>
<dbReference type="PRINTS" id="PR00695">
    <property type="entry name" value="CUNO2RDTASE"/>
</dbReference>
<feature type="binding site" description="type 1 copper site" evidence="12">
    <location>
        <position position="731"/>
    </location>
    <ligand>
        <name>Cu cation</name>
        <dbReference type="ChEBI" id="CHEBI:23378"/>
        <label>1</label>
    </ligand>
</feature>
<feature type="transmembrane region" description="Helical" evidence="14">
    <location>
        <begin position="440"/>
        <end position="465"/>
    </location>
</feature>
<dbReference type="CDD" id="cd11020">
    <property type="entry name" value="CuRO_1_CuNIR"/>
    <property type="match status" value="1"/>
</dbReference>
<evidence type="ECO:0000256" key="8">
    <source>
        <dbReference type="ARBA" id="ARBA00022737"/>
    </source>
</evidence>
<reference evidence="17" key="2">
    <citation type="submission" date="2024-07" db="EMBL/GenBank/DDBJ databases">
        <title>Streptomyces haneummycinica sp. nov., a new antibiotic-producing actinobacterium isolated from marine sediment.</title>
        <authorList>
            <person name="Uemura M."/>
            <person name="Hamada M."/>
            <person name="Hirano S."/>
            <person name="Kobayashi K."/>
            <person name="Ohshiro T."/>
            <person name="Kobayashi T."/>
            <person name="Terahara T."/>
        </authorList>
    </citation>
    <scope>NUCLEOTIDE SEQUENCE</scope>
    <source>
        <strain evidence="17">KM77-8</strain>
    </source>
</reference>
<name>A0AAT9HUP5_9ACTN</name>
<comment type="catalytic activity">
    <reaction evidence="11">
        <text>nitric oxide + Fe(III)-[cytochrome c] + H2O = Fe(II)-[cytochrome c] + nitrite + 2 H(+)</text>
        <dbReference type="Rhea" id="RHEA:15233"/>
        <dbReference type="Rhea" id="RHEA-COMP:10350"/>
        <dbReference type="Rhea" id="RHEA-COMP:14399"/>
        <dbReference type="ChEBI" id="CHEBI:15377"/>
        <dbReference type="ChEBI" id="CHEBI:15378"/>
        <dbReference type="ChEBI" id="CHEBI:16301"/>
        <dbReference type="ChEBI" id="CHEBI:16480"/>
        <dbReference type="ChEBI" id="CHEBI:29033"/>
        <dbReference type="ChEBI" id="CHEBI:29034"/>
        <dbReference type="EC" id="1.7.2.1"/>
    </reaction>
</comment>
<feature type="transmembrane region" description="Helical" evidence="14">
    <location>
        <begin position="173"/>
        <end position="196"/>
    </location>
</feature>
<keyword evidence="14" id="KW-0472">Membrane</keyword>
<feature type="transmembrane region" description="Helical" evidence="14">
    <location>
        <begin position="12"/>
        <end position="32"/>
    </location>
</feature>
<feature type="transmembrane region" description="Helical" evidence="14">
    <location>
        <begin position="78"/>
        <end position="101"/>
    </location>
</feature>
<dbReference type="GO" id="GO:0005507">
    <property type="term" value="F:copper ion binding"/>
    <property type="evidence" value="ECO:0007669"/>
    <property type="project" value="InterPro"/>
</dbReference>
<evidence type="ECO:0000256" key="2">
    <source>
        <dbReference type="ARBA" id="ARBA00001973"/>
    </source>
</evidence>